<dbReference type="EMBL" id="VOIH02000005">
    <property type="protein sequence ID" value="KAF3447344.1"/>
    <property type="molecule type" value="Genomic_DNA"/>
</dbReference>
<sequence>MTVGAPMWIKVKSELQREEATDVGVAMCLMAGAGEACSGDDDDLPGNELHGAGGQLWELNDHDVANNGDSDGRFTSSMTTKGASSNLVTSVSVLSTLLPAGTAGENGCGGSFCNIILGCGSGCFCLPPLGLVGVCIATSSEY</sequence>
<proteinExistence type="predicted"/>
<dbReference type="AlphaFoldDB" id="A0A8K0H8E4"/>
<accession>A0A8K0H8E4</accession>
<name>A0A8K0H8E4_9ROSA</name>
<keyword evidence="2" id="KW-1185">Reference proteome</keyword>
<comment type="caution">
    <text evidence="1">The sequence shown here is derived from an EMBL/GenBank/DDBJ whole genome shotgun (WGS) entry which is preliminary data.</text>
</comment>
<evidence type="ECO:0000313" key="1">
    <source>
        <dbReference type="EMBL" id="KAF3447344.1"/>
    </source>
</evidence>
<protein>
    <submittedName>
        <fullName evidence="1">Uncharacterized protein</fullName>
    </submittedName>
</protein>
<gene>
    <name evidence="1" type="ORF">FNV43_RR12530</name>
</gene>
<evidence type="ECO:0000313" key="2">
    <source>
        <dbReference type="Proteomes" id="UP000796880"/>
    </source>
</evidence>
<dbReference type="Proteomes" id="UP000796880">
    <property type="component" value="Unassembled WGS sequence"/>
</dbReference>
<reference evidence="1" key="1">
    <citation type="submission" date="2020-03" db="EMBL/GenBank/DDBJ databases">
        <title>A high-quality chromosome-level genome assembly of a woody plant with both climbing and erect habits, Rhamnella rubrinervis.</title>
        <authorList>
            <person name="Lu Z."/>
            <person name="Yang Y."/>
            <person name="Zhu X."/>
            <person name="Sun Y."/>
        </authorList>
    </citation>
    <scope>NUCLEOTIDE SEQUENCE</scope>
    <source>
        <strain evidence="1">BYM</strain>
        <tissue evidence="1">Leaf</tissue>
    </source>
</reference>
<organism evidence="1 2">
    <name type="scientific">Rhamnella rubrinervis</name>
    <dbReference type="NCBI Taxonomy" id="2594499"/>
    <lineage>
        <taxon>Eukaryota</taxon>
        <taxon>Viridiplantae</taxon>
        <taxon>Streptophyta</taxon>
        <taxon>Embryophyta</taxon>
        <taxon>Tracheophyta</taxon>
        <taxon>Spermatophyta</taxon>
        <taxon>Magnoliopsida</taxon>
        <taxon>eudicotyledons</taxon>
        <taxon>Gunneridae</taxon>
        <taxon>Pentapetalae</taxon>
        <taxon>rosids</taxon>
        <taxon>fabids</taxon>
        <taxon>Rosales</taxon>
        <taxon>Rhamnaceae</taxon>
        <taxon>rhamnoid group</taxon>
        <taxon>Rhamneae</taxon>
        <taxon>Rhamnella</taxon>
    </lineage>
</organism>